<keyword evidence="5" id="KW-0472">Membrane</keyword>
<dbReference type="CDD" id="cd03784">
    <property type="entry name" value="GT1_Gtf-like"/>
    <property type="match status" value="1"/>
</dbReference>
<reference evidence="6" key="1">
    <citation type="journal article" date="2012" name="Insect Biochem. Mol. Biol.">
        <title>Transcriptome and full-length cDNA resources for the mountain pine beetle, Dendroctonus ponderosae Hopkins, a major insect pest of pine forests.</title>
        <authorList>
            <person name="Keeling C.I."/>
            <person name="Henderson H."/>
            <person name="Li M."/>
            <person name="Yuen M."/>
            <person name="Clark E.L."/>
            <person name="Fraser J.D."/>
            <person name="Huber D.P."/>
            <person name="Liao N.Y."/>
            <person name="Roderick Docking T."/>
            <person name="Birol I."/>
            <person name="Chan S.K."/>
            <person name="Taylor G.A."/>
            <person name="Palmquist D."/>
            <person name="Jones S.J."/>
            <person name="Bohlmann J."/>
        </authorList>
    </citation>
    <scope>NUCLEOTIDE SEQUENCE</scope>
    <source>
        <tissue evidence="6">Midgut and adhering fatbody of emerged adults of both sexes after feeding on lodgepole pine for up to 64 h</tissue>
    </source>
</reference>
<proteinExistence type="evidence at transcript level"/>
<keyword evidence="5" id="KW-0732">Signal</keyword>
<comment type="similarity">
    <text evidence="1 4">Belongs to the UDP-glycosyltransferase family.</text>
</comment>
<name>J3JUB7_DENPD</name>
<evidence type="ECO:0000313" key="7">
    <source>
        <dbReference type="EMBL" id="ERL93846.1"/>
    </source>
</evidence>
<evidence type="ECO:0000256" key="3">
    <source>
        <dbReference type="ARBA" id="ARBA00022679"/>
    </source>
</evidence>
<dbReference type="PANTHER" id="PTHR48043">
    <property type="entry name" value="EG:EG0003.4 PROTEIN-RELATED"/>
    <property type="match status" value="1"/>
</dbReference>
<organism evidence="6">
    <name type="scientific">Dendroctonus ponderosae</name>
    <name type="common">Mountain pine beetle</name>
    <dbReference type="NCBI Taxonomy" id="77166"/>
    <lineage>
        <taxon>Eukaryota</taxon>
        <taxon>Metazoa</taxon>
        <taxon>Ecdysozoa</taxon>
        <taxon>Arthropoda</taxon>
        <taxon>Hexapoda</taxon>
        <taxon>Insecta</taxon>
        <taxon>Pterygota</taxon>
        <taxon>Neoptera</taxon>
        <taxon>Endopterygota</taxon>
        <taxon>Coleoptera</taxon>
        <taxon>Polyphaga</taxon>
        <taxon>Cucujiformia</taxon>
        <taxon>Curculionidae</taxon>
        <taxon>Scolytinae</taxon>
        <taxon>Dendroctonus</taxon>
    </lineage>
</organism>
<dbReference type="InterPro" id="IPR035595">
    <property type="entry name" value="UDP_glycos_trans_CS"/>
</dbReference>
<evidence type="ECO:0000256" key="4">
    <source>
        <dbReference type="RuleBase" id="RU003718"/>
    </source>
</evidence>
<feature type="chain" id="PRO_5007362972" description="UDP-glucuronosyltransferase" evidence="5">
    <location>
        <begin position="20"/>
        <end position="523"/>
    </location>
</feature>
<dbReference type="EMBL" id="KB632375">
    <property type="protein sequence ID" value="ERL93846.1"/>
    <property type="molecule type" value="Genomic_DNA"/>
</dbReference>
<sequence>MKVLLLICCCLVLLTDAESARILGIFPMAGTSHNILTSKLMRGLVAAGHDVTMISCYPMKDVPKNGKYTDIVLDGFAERHFEMVFKMNLFEFQNQGILQVMYHMSYLTIRDTNDTFHHPKVRQLLASNQQFDAVIVEQFWNDALKVFAHIYSCPLIVLSSMGPNPWVNPTVGNPQPVSYVPHLLSGDFSRDLSIWNRATNMVAYLLEYLVTQFITLPANEKIMHQAFPNSPPLYDIYTNVSLVLLNSHTSLYPALPTVPNMVEIGGFFVDPPKKLPDDIQTFLDSATDGAIYFSMGSNLKSKDIPPERRQILLNVLGKLKMKVLWKFEEDLPGRPANVMIRSWLPQQDILAHPNIKLFITHGGLLSTTETVYHGVPILALPVFGDQSSNADRAVYNGYGLKLHYNDPNFSEELLEKLILELLNNPKYRKNVQEKSKIFHDRSQKPMDTAVYWIEYVIRHKGAPHLRVAGVRLPWYKYFMLDVLGIAFFGLFAAVFALKSLLGRLCRRKGRPVASKKGKKVKKQ</sequence>
<dbReference type="InterPro" id="IPR050271">
    <property type="entry name" value="UDP-glycosyltransferase"/>
</dbReference>
<evidence type="ECO:0000256" key="2">
    <source>
        <dbReference type="ARBA" id="ARBA00022676"/>
    </source>
</evidence>
<feature type="signal peptide" evidence="5">
    <location>
        <begin position="1"/>
        <end position="19"/>
    </location>
</feature>
<dbReference type="InterPro" id="IPR002213">
    <property type="entry name" value="UDP_glucos_trans"/>
</dbReference>
<dbReference type="OrthoDB" id="5835829at2759"/>
<reference evidence="7 8" key="2">
    <citation type="journal article" date="2013" name="Genome Biol.">
        <title>Draft genome of the mountain pine beetle, Dendroctonus ponderosae Hopkins, a major forest pest.</title>
        <authorList>
            <person name="Keeling C.I."/>
            <person name="Yuen M.M."/>
            <person name="Liao N.Y."/>
            <person name="Docking T.R."/>
            <person name="Chan S.K."/>
            <person name="Taylor G.A."/>
            <person name="Palmquist D.L."/>
            <person name="Jackman S.D."/>
            <person name="Nguyen A."/>
            <person name="Li M."/>
            <person name="Henderson H."/>
            <person name="Janes J.K."/>
            <person name="Zhao Y."/>
            <person name="Pandoh P."/>
            <person name="Moore R."/>
            <person name="Sperling F.A."/>
            <person name="Huber D.P."/>
            <person name="Birol I."/>
            <person name="Jones S.J."/>
            <person name="Bohlmann J."/>
        </authorList>
    </citation>
    <scope>NUCLEOTIDE SEQUENCE</scope>
</reference>
<feature type="transmembrane region" description="Helical" evidence="5">
    <location>
        <begin position="474"/>
        <end position="497"/>
    </location>
</feature>
<dbReference type="SUPFAM" id="SSF53756">
    <property type="entry name" value="UDP-Glycosyltransferase/glycogen phosphorylase"/>
    <property type="match status" value="1"/>
</dbReference>
<evidence type="ECO:0000313" key="6">
    <source>
        <dbReference type="EMBL" id="AEE61792.1"/>
    </source>
</evidence>
<dbReference type="EMBL" id="BT126830">
    <property type="protein sequence ID" value="AEE61792.1"/>
    <property type="molecule type" value="mRNA"/>
</dbReference>
<dbReference type="FunFam" id="3.40.50.2000:FF:000050">
    <property type="entry name" value="UDP-glucuronosyltransferase"/>
    <property type="match status" value="1"/>
</dbReference>
<keyword evidence="5" id="KW-0812">Transmembrane</keyword>
<evidence type="ECO:0000256" key="5">
    <source>
        <dbReference type="RuleBase" id="RU362059"/>
    </source>
</evidence>
<dbReference type="GO" id="GO:0015020">
    <property type="term" value="F:glucuronosyltransferase activity"/>
    <property type="evidence" value="ECO:0007669"/>
    <property type="project" value="UniProtKB-EC"/>
</dbReference>
<dbReference type="Gene3D" id="3.40.50.2000">
    <property type="entry name" value="Glycogen Phosphorylase B"/>
    <property type="match status" value="1"/>
</dbReference>
<gene>
    <name evidence="7" type="ORF">D910_11132</name>
</gene>
<dbReference type="PANTHER" id="PTHR48043:SF159">
    <property type="entry name" value="EG:EG0003.4 PROTEIN-RELATED"/>
    <property type="match status" value="1"/>
</dbReference>
<protein>
    <recommendedName>
        <fullName evidence="5">UDP-glucuronosyltransferase</fullName>
        <ecNumber evidence="5">2.4.1.17</ecNumber>
    </recommendedName>
</protein>
<dbReference type="EC" id="2.4.1.17" evidence="5"/>
<accession>J3JUB7</accession>
<dbReference type="Pfam" id="PF00201">
    <property type="entry name" value="UDPGT"/>
    <property type="match status" value="1"/>
</dbReference>
<dbReference type="Proteomes" id="UP000030742">
    <property type="component" value="Unassembled WGS sequence"/>
</dbReference>
<keyword evidence="2 4" id="KW-0328">Glycosyltransferase</keyword>
<dbReference type="KEGG" id="dpa:109533030"/>
<comment type="catalytic activity">
    <reaction evidence="5">
        <text>glucuronate acceptor + UDP-alpha-D-glucuronate = acceptor beta-D-glucuronoside + UDP + H(+)</text>
        <dbReference type="Rhea" id="RHEA:21032"/>
        <dbReference type="ChEBI" id="CHEBI:15378"/>
        <dbReference type="ChEBI" id="CHEBI:58052"/>
        <dbReference type="ChEBI" id="CHEBI:58223"/>
        <dbReference type="ChEBI" id="CHEBI:132367"/>
        <dbReference type="ChEBI" id="CHEBI:132368"/>
        <dbReference type="EC" id="2.4.1.17"/>
    </reaction>
</comment>
<dbReference type="GO" id="GO:0016020">
    <property type="term" value="C:membrane"/>
    <property type="evidence" value="ECO:0007669"/>
    <property type="project" value="UniProtKB-SubCell"/>
</dbReference>
<evidence type="ECO:0000256" key="1">
    <source>
        <dbReference type="ARBA" id="ARBA00009995"/>
    </source>
</evidence>
<dbReference type="PROSITE" id="PS00375">
    <property type="entry name" value="UDPGT"/>
    <property type="match status" value="1"/>
</dbReference>
<keyword evidence="3 4" id="KW-0808">Transferase</keyword>
<evidence type="ECO:0000313" key="8">
    <source>
        <dbReference type="Proteomes" id="UP000030742"/>
    </source>
</evidence>
<comment type="subcellular location">
    <subcellularLocation>
        <location evidence="5">Membrane</location>
        <topology evidence="5">Single-pass membrane protein</topology>
    </subcellularLocation>
</comment>
<keyword evidence="5" id="KW-1133">Transmembrane helix</keyword>
<dbReference type="HOGENOM" id="CLU_012949_0_1_1"/>
<dbReference type="AlphaFoldDB" id="J3JUB7"/>